<dbReference type="RefSeq" id="WP_189564598.1">
    <property type="nucleotide sequence ID" value="NZ_BMXF01000002.1"/>
</dbReference>
<organism evidence="2 3">
    <name type="scientific">Persicitalea jodogahamensis</name>
    <dbReference type="NCBI Taxonomy" id="402147"/>
    <lineage>
        <taxon>Bacteria</taxon>
        <taxon>Pseudomonadati</taxon>
        <taxon>Bacteroidota</taxon>
        <taxon>Cytophagia</taxon>
        <taxon>Cytophagales</taxon>
        <taxon>Spirosomataceae</taxon>
        <taxon>Persicitalea</taxon>
    </lineage>
</organism>
<keyword evidence="1" id="KW-0732">Signal</keyword>
<evidence type="ECO:0000313" key="3">
    <source>
        <dbReference type="Proteomes" id="UP000598271"/>
    </source>
</evidence>
<reference evidence="2 3" key="1">
    <citation type="journal article" date="2014" name="Int. J. Syst. Evol. Microbiol.">
        <title>Complete genome sequence of Corynebacterium casei LMG S-19264T (=DSM 44701T), isolated from a smear-ripened cheese.</title>
        <authorList>
            <consortium name="US DOE Joint Genome Institute (JGI-PGF)"/>
            <person name="Walter F."/>
            <person name="Albersmeier A."/>
            <person name="Kalinowski J."/>
            <person name="Ruckert C."/>
        </authorList>
    </citation>
    <scope>NUCLEOTIDE SEQUENCE [LARGE SCALE GENOMIC DNA]</scope>
    <source>
        <strain evidence="2 3">KCTC 12866</strain>
    </source>
</reference>
<protein>
    <recommendedName>
        <fullName evidence="4">Outer membrane protein beta-barrel domain-containing protein</fullName>
    </recommendedName>
</protein>
<dbReference type="AlphaFoldDB" id="A0A8J3D3W2"/>
<comment type="caution">
    <text evidence="2">The sequence shown here is derived from an EMBL/GenBank/DDBJ whole genome shotgun (WGS) entry which is preliminary data.</text>
</comment>
<dbReference type="EMBL" id="BMXF01000002">
    <property type="protein sequence ID" value="GHB69031.1"/>
    <property type="molecule type" value="Genomic_DNA"/>
</dbReference>
<dbReference type="Proteomes" id="UP000598271">
    <property type="component" value="Unassembled WGS sequence"/>
</dbReference>
<evidence type="ECO:0000256" key="1">
    <source>
        <dbReference type="SAM" id="SignalP"/>
    </source>
</evidence>
<evidence type="ECO:0008006" key="4">
    <source>
        <dbReference type="Google" id="ProtNLM"/>
    </source>
</evidence>
<evidence type="ECO:0000313" key="2">
    <source>
        <dbReference type="EMBL" id="GHB69031.1"/>
    </source>
</evidence>
<keyword evidence="3" id="KW-1185">Reference proteome</keyword>
<proteinExistence type="predicted"/>
<feature type="chain" id="PRO_5035244949" description="Outer membrane protein beta-barrel domain-containing protein" evidence="1">
    <location>
        <begin position="23"/>
        <end position="249"/>
    </location>
</feature>
<name>A0A8J3D3W2_9BACT</name>
<accession>A0A8J3D3W2</accession>
<gene>
    <name evidence="2" type="ORF">GCM10007390_23150</name>
</gene>
<feature type="signal peptide" evidence="1">
    <location>
        <begin position="1"/>
        <end position="22"/>
    </location>
</feature>
<sequence length="249" mass="27289">MLNTKTLLLGSLCFLLTTLSWAQRRGQPDTDIETYNSLFSGGVTTNTNSGLLGGAVVRSSKALPGTLFGKQQFRYLALEAVNVKHPKEFSSPYPGNGSRLTYGKQNYFFVLRPEYGRELMFYNRHSNEGISISGILAAGPSIGIEKPYYVQLQPRAGVVTSVPYTPDLPGDIIGAGSFFAGFDKAKIVPGLHIKAALSFELSAFRENMTGIEIGFITEAFSREIIIMPQAQNRSLFTSGFVTLYYGLKK</sequence>